<evidence type="ECO:0000256" key="1">
    <source>
        <dbReference type="SAM" id="MobiDB-lite"/>
    </source>
</evidence>
<feature type="region of interest" description="Disordered" evidence="1">
    <location>
        <begin position="54"/>
        <end position="93"/>
    </location>
</feature>
<comment type="caution">
    <text evidence="2">The sequence shown here is derived from an EMBL/GenBank/DDBJ whole genome shotgun (WGS) entry which is preliminary data.</text>
</comment>
<dbReference type="Proteomes" id="UP001207440">
    <property type="component" value="Unassembled WGS sequence"/>
</dbReference>
<name>A0AAP3AK71_RIEAN</name>
<evidence type="ECO:0000313" key="3">
    <source>
        <dbReference type="Proteomes" id="UP001207440"/>
    </source>
</evidence>
<accession>A0AAP3AK71</accession>
<gene>
    <name evidence="2" type="ORF">OKE68_02575</name>
</gene>
<dbReference type="RefSeq" id="WP_064969437.1">
    <property type="nucleotide sequence ID" value="NZ_CP029760.1"/>
</dbReference>
<protein>
    <submittedName>
        <fullName evidence="2">Uncharacterized protein</fullName>
    </submittedName>
</protein>
<organism evidence="2 3">
    <name type="scientific">Riemerella anatipestifer</name>
    <name type="common">Moraxella anatipestifer</name>
    <dbReference type="NCBI Taxonomy" id="34085"/>
    <lineage>
        <taxon>Bacteria</taxon>
        <taxon>Pseudomonadati</taxon>
        <taxon>Bacteroidota</taxon>
        <taxon>Flavobacteriia</taxon>
        <taxon>Flavobacteriales</taxon>
        <taxon>Weeksellaceae</taxon>
        <taxon>Riemerella</taxon>
    </lineage>
</organism>
<evidence type="ECO:0000313" key="2">
    <source>
        <dbReference type="EMBL" id="MCW0523202.1"/>
    </source>
</evidence>
<dbReference type="AlphaFoldDB" id="A0AAP3AK71"/>
<sequence length="124" mass="13974">MKTKLFLLAMFVIPLLGLSQKKVETVKLSSGRTVVLYNDNTWRYSDSNDRVYGFSSSTSKRSSGINRHHAKHALPKTKSKKHKKNHHSKTYSSYSYSSYCGALTKKGGSCSRKVSGGGRCWQHR</sequence>
<proteinExistence type="predicted"/>
<reference evidence="2" key="1">
    <citation type="submission" date="2022-10" db="EMBL/GenBank/DDBJ databases">
        <title>Sifting through the core-genome to identify putative cross-protective antigens against Riemerella anatipestifer.</title>
        <authorList>
            <person name="Zheng X."/>
            <person name="Zhang W."/>
        </authorList>
    </citation>
    <scope>NUCLEOTIDE SEQUENCE</scope>
    <source>
        <strain evidence="2">ZWRA178</strain>
    </source>
</reference>
<feature type="compositionally biased region" description="Basic residues" evidence="1">
    <location>
        <begin position="66"/>
        <end position="89"/>
    </location>
</feature>
<dbReference type="EMBL" id="JAOZYT010000009">
    <property type="protein sequence ID" value="MCW0523202.1"/>
    <property type="molecule type" value="Genomic_DNA"/>
</dbReference>